<comment type="caution">
    <text evidence="12">The sequence shown here is derived from an EMBL/GenBank/DDBJ whole genome shotgun (WGS) entry which is preliminary data.</text>
</comment>
<evidence type="ECO:0000256" key="9">
    <source>
        <dbReference type="SAM" id="MobiDB-lite"/>
    </source>
</evidence>
<evidence type="ECO:0000256" key="5">
    <source>
        <dbReference type="ARBA" id="ARBA00023204"/>
    </source>
</evidence>
<evidence type="ECO:0000313" key="13">
    <source>
        <dbReference type="Proteomes" id="UP000253551"/>
    </source>
</evidence>
<evidence type="ECO:0000256" key="1">
    <source>
        <dbReference type="ARBA" id="ARBA00004123"/>
    </source>
</evidence>
<keyword evidence="13" id="KW-1185">Reference proteome</keyword>
<dbReference type="Proteomes" id="UP000253551">
    <property type="component" value="Unassembled WGS sequence"/>
</dbReference>
<dbReference type="GO" id="GO:0006281">
    <property type="term" value="P:DNA repair"/>
    <property type="evidence" value="ECO:0007669"/>
    <property type="project" value="UniProtKB-KW"/>
</dbReference>
<evidence type="ECO:0000259" key="11">
    <source>
        <dbReference type="PROSITE" id="PS51204"/>
    </source>
</evidence>
<dbReference type="SUPFAM" id="SSF46689">
    <property type="entry name" value="Homeodomain-like"/>
    <property type="match status" value="1"/>
</dbReference>
<dbReference type="PANTHER" id="PTHR46459">
    <property type="entry name" value="E1A-BINDING PROTEIN P400-RELATED"/>
    <property type="match status" value="1"/>
</dbReference>
<dbReference type="STRING" id="4846.A0A367IQ52"/>
<keyword evidence="6" id="KW-0539">Nucleus</keyword>
<evidence type="ECO:0000259" key="10">
    <source>
        <dbReference type="PROSITE" id="PS50090"/>
    </source>
</evidence>
<dbReference type="SMART" id="SM00717">
    <property type="entry name" value="SANT"/>
    <property type="match status" value="1"/>
</dbReference>
<feature type="non-terminal residue" evidence="12">
    <location>
        <position position="1"/>
    </location>
</feature>
<feature type="region of interest" description="Disordered" evidence="9">
    <location>
        <begin position="490"/>
        <end position="519"/>
    </location>
</feature>
<dbReference type="AlphaFoldDB" id="A0A367IQ52"/>
<keyword evidence="4" id="KW-0156">Chromatin regulator</keyword>
<sequence>QEPTSILPLTIRKGITINANVQNTDIYNTTLNHLMYNGVKLSADPREKNEEGLDLYAWQLRATHFSLFKQLQTARKTLTTHDWMLARDELKSVKTIQKIESLKKKSLWSLRQLKKHRALPRPKTHWDCMIDEMKWMHTDFKEERKWKMAMAYVLSHSVMEWHVAEDKSTVCVKTRIPEPKSLPTPEPMEMDSTVAVEPNLDEQSDLMMPASTVDQQVGNHDKADTTDESSSMPTTPHLQPANLSSEIIQNYRNIMKDYDPNMPIMTLPVEEFGEFDATVLFPDLLTYEPPNPQFNDLYFNEAEFGRITPISKLTTHQVHLKSPLSYSRKRDSRGNLIETQQEEIKPLPRHERYDNTPIVSLFSPKRQKDAPPQQPVPPQPSHRSSHSGHWSEDDDVCLITFIIQYSFNWELIADAFNAARLSITGEKRTPWECYERWRRNNLTSLSGQVSMAYTSKLKRELKSKPVVVRFDSPQKRQRQYNMFEAIKKTQKKREEAEKNVASSSAPPRQTIEVHGTNSAGQRLPTAMEMSLHKAQRERQMAQAVLEQRQLSAAISLGSQPN</sequence>
<feature type="compositionally biased region" description="Polar residues" evidence="9">
    <location>
        <begin position="228"/>
        <end position="239"/>
    </location>
</feature>
<keyword evidence="3" id="KW-0227">DNA damage</keyword>
<dbReference type="PROSITE" id="PS51204">
    <property type="entry name" value="HSA"/>
    <property type="match status" value="1"/>
</dbReference>
<feature type="region of interest" description="Disordered" evidence="9">
    <location>
        <begin position="216"/>
        <end position="239"/>
    </location>
</feature>
<evidence type="ECO:0000256" key="8">
    <source>
        <dbReference type="ARBA" id="ARBA00029670"/>
    </source>
</evidence>
<accession>A0A367IQ52</accession>
<dbReference type="PROSITE" id="PS50090">
    <property type="entry name" value="MYB_LIKE"/>
    <property type="match status" value="1"/>
</dbReference>
<dbReference type="SMART" id="SM00573">
    <property type="entry name" value="HSA"/>
    <property type="match status" value="1"/>
</dbReference>
<evidence type="ECO:0000256" key="3">
    <source>
        <dbReference type="ARBA" id="ARBA00022763"/>
    </source>
</evidence>
<dbReference type="GO" id="GO:0003682">
    <property type="term" value="F:chromatin binding"/>
    <property type="evidence" value="ECO:0007669"/>
    <property type="project" value="TreeGrafter"/>
</dbReference>
<reference evidence="12 13" key="1">
    <citation type="journal article" date="2018" name="G3 (Bethesda)">
        <title>Phylogenetic and Phylogenomic Definition of Rhizopus Species.</title>
        <authorList>
            <person name="Gryganskyi A.P."/>
            <person name="Golan J."/>
            <person name="Dolatabadi S."/>
            <person name="Mondo S."/>
            <person name="Robb S."/>
            <person name="Idnurm A."/>
            <person name="Muszewska A."/>
            <person name="Steczkiewicz K."/>
            <person name="Masonjones S."/>
            <person name="Liao H.L."/>
            <person name="Gajdeczka M.T."/>
            <person name="Anike F."/>
            <person name="Vuek A."/>
            <person name="Anishchenko I.M."/>
            <person name="Voigt K."/>
            <person name="de Hoog G.S."/>
            <person name="Smith M.E."/>
            <person name="Heitman J."/>
            <person name="Vilgalys R."/>
            <person name="Stajich J.E."/>
        </authorList>
    </citation>
    <scope>NUCLEOTIDE SEQUENCE [LARGE SCALE GENOMIC DNA]</scope>
    <source>
        <strain evidence="12 13">LSU 92-RS-03</strain>
    </source>
</reference>
<feature type="domain" description="Myb-like" evidence="10">
    <location>
        <begin position="382"/>
        <end position="441"/>
    </location>
</feature>
<protein>
    <recommendedName>
        <fullName evidence="8">Vacuolar import and degradation protein 21</fullName>
    </recommendedName>
</protein>
<evidence type="ECO:0000256" key="6">
    <source>
        <dbReference type="ARBA" id="ARBA00023242"/>
    </source>
</evidence>
<organism evidence="12 13">
    <name type="scientific">Rhizopus stolonifer</name>
    <name type="common">Rhizopus nigricans</name>
    <dbReference type="NCBI Taxonomy" id="4846"/>
    <lineage>
        <taxon>Eukaryota</taxon>
        <taxon>Fungi</taxon>
        <taxon>Fungi incertae sedis</taxon>
        <taxon>Mucoromycota</taxon>
        <taxon>Mucoromycotina</taxon>
        <taxon>Mucoromycetes</taxon>
        <taxon>Mucorales</taxon>
        <taxon>Mucorineae</taxon>
        <taxon>Rhizopodaceae</taxon>
        <taxon>Rhizopus</taxon>
    </lineage>
</organism>
<evidence type="ECO:0000313" key="12">
    <source>
        <dbReference type="EMBL" id="RCH79783.1"/>
    </source>
</evidence>
<evidence type="ECO:0000256" key="7">
    <source>
        <dbReference type="ARBA" id="ARBA00025178"/>
    </source>
</evidence>
<proteinExistence type="inferred from homology"/>
<dbReference type="Pfam" id="PF07529">
    <property type="entry name" value="HSA"/>
    <property type="match status" value="1"/>
</dbReference>
<evidence type="ECO:0000256" key="2">
    <source>
        <dbReference type="ARBA" id="ARBA00008913"/>
    </source>
</evidence>
<comment type="similarity">
    <text evidence="2">Belongs to the EAF1 family.</text>
</comment>
<keyword evidence="5" id="KW-0234">DNA repair</keyword>
<dbReference type="InterPro" id="IPR001005">
    <property type="entry name" value="SANT/Myb"/>
</dbReference>
<feature type="domain" description="HSA" evidence="11">
    <location>
        <begin position="113"/>
        <end position="186"/>
    </location>
</feature>
<dbReference type="OrthoDB" id="5364245at2759"/>
<dbReference type="Gene3D" id="1.10.10.60">
    <property type="entry name" value="Homeodomain-like"/>
    <property type="match status" value="1"/>
</dbReference>
<feature type="region of interest" description="Disordered" evidence="9">
    <location>
        <begin position="363"/>
        <end position="389"/>
    </location>
</feature>
<gene>
    <name evidence="12" type="primary">EAF1_1</name>
    <name evidence="12" type="ORF">CU098_001013</name>
</gene>
<dbReference type="GO" id="GO:0035267">
    <property type="term" value="C:NuA4 histone acetyltransferase complex"/>
    <property type="evidence" value="ECO:0007669"/>
    <property type="project" value="TreeGrafter"/>
</dbReference>
<dbReference type="InterPro" id="IPR009057">
    <property type="entry name" value="Homeodomain-like_sf"/>
</dbReference>
<feature type="non-terminal residue" evidence="12">
    <location>
        <position position="561"/>
    </location>
</feature>
<evidence type="ECO:0000256" key="4">
    <source>
        <dbReference type="ARBA" id="ARBA00022853"/>
    </source>
</evidence>
<feature type="region of interest" description="Disordered" evidence="9">
    <location>
        <begin position="323"/>
        <end position="350"/>
    </location>
</feature>
<dbReference type="InterPro" id="IPR014012">
    <property type="entry name" value="HSA_dom"/>
</dbReference>
<dbReference type="EMBL" id="PJQM01006371">
    <property type="protein sequence ID" value="RCH79783.1"/>
    <property type="molecule type" value="Genomic_DNA"/>
</dbReference>
<dbReference type="GO" id="GO:0006325">
    <property type="term" value="P:chromatin organization"/>
    <property type="evidence" value="ECO:0007669"/>
    <property type="project" value="UniProtKB-KW"/>
</dbReference>
<name>A0A367IQ52_RHIST</name>
<dbReference type="GO" id="GO:0005634">
    <property type="term" value="C:nucleus"/>
    <property type="evidence" value="ECO:0007669"/>
    <property type="project" value="UniProtKB-SubCell"/>
</dbReference>
<dbReference type="CDD" id="cd00167">
    <property type="entry name" value="SANT"/>
    <property type="match status" value="1"/>
</dbReference>
<comment type="function">
    <text evidence="7">Component of the NuA4 histone acetyltransferase complex which is involved in transcriptional activation of selected genes principally by acetylation of nucleosomal histone H4 and H2A. The NuA4 complex is also involved in DNA repair.</text>
</comment>
<dbReference type="Pfam" id="PF13921">
    <property type="entry name" value="Myb_DNA-bind_6"/>
    <property type="match status" value="1"/>
</dbReference>
<comment type="subcellular location">
    <subcellularLocation>
        <location evidence="1">Nucleus</location>
    </subcellularLocation>
</comment>
<dbReference type="PANTHER" id="PTHR46459:SF1">
    <property type="entry name" value="E1A-BINDING PROTEIN P400"/>
    <property type="match status" value="1"/>
</dbReference>